<evidence type="ECO:0000313" key="2">
    <source>
        <dbReference type="EMBL" id="KAK3250900.1"/>
    </source>
</evidence>
<name>A0AAE0F5B3_9CHLO</name>
<comment type="caution">
    <text evidence="2">The sequence shown here is derived from an EMBL/GenBank/DDBJ whole genome shotgun (WGS) entry which is preliminary data.</text>
</comment>
<gene>
    <name evidence="2" type="ORF">CYMTET_39734</name>
</gene>
<dbReference type="AlphaFoldDB" id="A0AAE0F5B3"/>
<dbReference type="Proteomes" id="UP001190700">
    <property type="component" value="Unassembled WGS sequence"/>
</dbReference>
<evidence type="ECO:0000313" key="3">
    <source>
        <dbReference type="Proteomes" id="UP001190700"/>
    </source>
</evidence>
<sequence>MDPGEFQDGRQVEKGLLSKAREEVCGLASQRERLQKISDILSTKNPDLRNHTESPAAGYELETIHGDADASGREIHHSFTTGTTADIHHCDEHFGVNMHGQQISLGPLKCTVDQAAQLVVYIDITLRTLYALEGTAIAEENPPNIIWSGESVQYIQLAFTDPIYAATILAAPELLQRVPCIPRGRDTFKSGTETIPRVRHAPAEPENRAPVEGRKVAVRHPGFAGTPLSQLKEQFIAFEDSVDGATIESICKGTSAGTDEAADCEVVQLLLTSAKTAVILANGTLKFIPDGVPAVCELVASSRALREAQETEVVLFDNAGLFRVGFDESCVQEGIDTAITEAAQQQTTQLLPLPTTKTQLGSSVDRPGSFVRHRPMRSGNMWLARASAVAYECIAKQEKRQLTIELYHVEAGEVQVTLTLGKFSRKGEKGTGHAQLQHTETIAALNSVWEQRLQDVRNREAPQVEPASHQELIDLTNTIKTGIDTLQAEVGVIKHSTTEATLGIGALTDLHETTNTTLGELSASATGHLQAIGALRQECTTGFIDVTTECQNVKAAVDAVAEAQRTHESRMVPLYQSMIDRLLGIEQNTRDVRAEEEARKRARSRPSSRHGERPTHTEEYLQAQLTLLATQQQEQAAKLAHQPQPMIQQTTVPTPFQNLQNMQNVQTLATLQNMGLQLPRG</sequence>
<reference evidence="2 3" key="1">
    <citation type="journal article" date="2015" name="Genome Biol. Evol.">
        <title>Comparative Genomics of a Bacterivorous Green Alga Reveals Evolutionary Causalities and Consequences of Phago-Mixotrophic Mode of Nutrition.</title>
        <authorList>
            <person name="Burns J.A."/>
            <person name="Paasch A."/>
            <person name="Narechania A."/>
            <person name="Kim E."/>
        </authorList>
    </citation>
    <scope>NUCLEOTIDE SEQUENCE [LARGE SCALE GENOMIC DNA]</scope>
    <source>
        <strain evidence="2 3">PLY_AMNH</strain>
    </source>
</reference>
<protein>
    <submittedName>
        <fullName evidence="2">Uncharacterized protein</fullName>
    </submittedName>
</protein>
<organism evidence="2 3">
    <name type="scientific">Cymbomonas tetramitiformis</name>
    <dbReference type="NCBI Taxonomy" id="36881"/>
    <lineage>
        <taxon>Eukaryota</taxon>
        <taxon>Viridiplantae</taxon>
        <taxon>Chlorophyta</taxon>
        <taxon>Pyramimonadophyceae</taxon>
        <taxon>Pyramimonadales</taxon>
        <taxon>Pyramimonadaceae</taxon>
        <taxon>Cymbomonas</taxon>
    </lineage>
</organism>
<keyword evidence="3" id="KW-1185">Reference proteome</keyword>
<accession>A0AAE0F5B3</accession>
<feature type="region of interest" description="Disordered" evidence="1">
    <location>
        <begin position="593"/>
        <end position="617"/>
    </location>
</feature>
<evidence type="ECO:0000256" key="1">
    <source>
        <dbReference type="SAM" id="MobiDB-lite"/>
    </source>
</evidence>
<proteinExistence type="predicted"/>
<dbReference type="EMBL" id="LGRX02026422">
    <property type="protein sequence ID" value="KAK3250900.1"/>
    <property type="molecule type" value="Genomic_DNA"/>
</dbReference>